<feature type="domain" description="Cupin type-2" evidence="1">
    <location>
        <begin position="37"/>
        <end position="98"/>
    </location>
</feature>
<evidence type="ECO:0000259" key="1">
    <source>
        <dbReference type="Pfam" id="PF07883"/>
    </source>
</evidence>
<gene>
    <name evidence="2" type="ORF">Acor_72500</name>
</gene>
<sequence length="124" mass="12855">MSTVTRADAPVFERDGTTIHSLAVPSRGSKELAVWSLEFAPGARSPEHSVDREEVFVVQAGRLLVTIDGVEHAAGPGDALIVPVDTMFWLANGSDTAAAQATVCTSAGIQGTLGGTVISPPWAQ</sequence>
<protein>
    <submittedName>
        <fullName evidence="2">Cupin</fullName>
    </submittedName>
</protein>
<dbReference type="Gene3D" id="2.60.120.10">
    <property type="entry name" value="Jelly Rolls"/>
    <property type="match status" value="1"/>
</dbReference>
<evidence type="ECO:0000313" key="2">
    <source>
        <dbReference type="EMBL" id="GES05182.1"/>
    </source>
</evidence>
<dbReference type="Proteomes" id="UP000334990">
    <property type="component" value="Unassembled WGS sequence"/>
</dbReference>
<name>A0A5M3WAX1_9ACTN</name>
<evidence type="ECO:0000313" key="3">
    <source>
        <dbReference type="Proteomes" id="UP000334990"/>
    </source>
</evidence>
<dbReference type="AlphaFoldDB" id="A0A5M3WAX1"/>
<dbReference type="InterPro" id="IPR013096">
    <property type="entry name" value="Cupin_2"/>
</dbReference>
<dbReference type="OrthoDB" id="5145129at2"/>
<comment type="caution">
    <text evidence="2">The sequence shown here is derived from an EMBL/GenBank/DDBJ whole genome shotgun (WGS) entry which is preliminary data.</text>
</comment>
<keyword evidence="3" id="KW-1185">Reference proteome</keyword>
<dbReference type="SUPFAM" id="SSF51182">
    <property type="entry name" value="RmlC-like cupins"/>
    <property type="match status" value="1"/>
</dbReference>
<organism evidence="2 3">
    <name type="scientific">Acrocarpospora corrugata</name>
    <dbReference type="NCBI Taxonomy" id="35763"/>
    <lineage>
        <taxon>Bacteria</taxon>
        <taxon>Bacillati</taxon>
        <taxon>Actinomycetota</taxon>
        <taxon>Actinomycetes</taxon>
        <taxon>Streptosporangiales</taxon>
        <taxon>Streptosporangiaceae</taxon>
        <taxon>Acrocarpospora</taxon>
    </lineage>
</organism>
<accession>A0A5M3WAX1</accession>
<dbReference type="EMBL" id="BLAD01000094">
    <property type="protein sequence ID" value="GES05182.1"/>
    <property type="molecule type" value="Genomic_DNA"/>
</dbReference>
<dbReference type="RefSeq" id="WP_155341208.1">
    <property type="nucleotide sequence ID" value="NZ_BAAABN010000024.1"/>
</dbReference>
<proteinExistence type="predicted"/>
<reference evidence="2 3" key="1">
    <citation type="submission" date="2019-10" db="EMBL/GenBank/DDBJ databases">
        <title>Whole genome shotgun sequence of Acrocarpospora corrugata NBRC 13972.</title>
        <authorList>
            <person name="Ichikawa N."/>
            <person name="Kimura A."/>
            <person name="Kitahashi Y."/>
            <person name="Komaki H."/>
            <person name="Oguchi A."/>
        </authorList>
    </citation>
    <scope>NUCLEOTIDE SEQUENCE [LARGE SCALE GENOMIC DNA]</scope>
    <source>
        <strain evidence="2 3">NBRC 13972</strain>
    </source>
</reference>
<dbReference type="InterPro" id="IPR011051">
    <property type="entry name" value="RmlC_Cupin_sf"/>
</dbReference>
<dbReference type="Pfam" id="PF07883">
    <property type="entry name" value="Cupin_2"/>
    <property type="match status" value="1"/>
</dbReference>
<dbReference type="InterPro" id="IPR014710">
    <property type="entry name" value="RmlC-like_jellyroll"/>
</dbReference>